<sequence>MLTPANRKEVESDMKQRIRIVALMLAGALALSLCACAGTEAPANSVPQPKVERLALEQPQSETVQSGGYDLPNGNYVWNDTRENGYLRIHVNAEVTAPDIAPASAGVTAGGFTQAQITGLFNYLFAGQKVTSTVGQNVQTKDEIKVQLDKMKQALEDGTYTESGFSREEYEQAIAEQEEAYRNAPETDASTQTASDGTLQTVNDGDGDYLALYARSEIGSQFTVNSYPAGHASQLQSTMSYLRSGAPEYGMLNAVRLREDEELPQRAQGKLTVSYADAKALADGLLEAAGVDAELLVAYLADDAQAGESDGVVRAAEQYAYVFQYERVVSGVPAATDVWEDNAAESRPWNYEQIEVTVDNEGIAAFYWREPVTVTGETEQPVTLLTFPQAREIFETIAPIAYGAQTSSANPSLDRVEIDLSVSSVQLCLLRVWNGENADRSEKSGSLLPAWVFYGDVVDQVFWRDGTSYDAYYRQGMNGAGGSAFCKGLTIVFAVNAIDGSVIDPCVGY</sequence>
<comment type="caution">
    <text evidence="1">The sequence shown here is derived from an EMBL/GenBank/DDBJ whole genome shotgun (WGS) entry which is preliminary data.</text>
</comment>
<evidence type="ECO:0000313" key="1">
    <source>
        <dbReference type="EMBL" id="MPM39511.1"/>
    </source>
</evidence>
<gene>
    <name evidence="1" type="ORF">SDC9_86145</name>
</gene>
<dbReference type="Pfam" id="PF19499">
    <property type="entry name" value="DUF6034"/>
    <property type="match status" value="1"/>
</dbReference>
<organism evidence="1">
    <name type="scientific">bioreactor metagenome</name>
    <dbReference type="NCBI Taxonomy" id="1076179"/>
    <lineage>
        <taxon>unclassified sequences</taxon>
        <taxon>metagenomes</taxon>
        <taxon>ecological metagenomes</taxon>
    </lineage>
</organism>
<dbReference type="EMBL" id="VSSQ01008669">
    <property type="protein sequence ID" value="MPM39511.1"/>
    <property type="molecule type" value="Genomic_DNA"/>
</dbReference>
<reference evidence="1" key="1">
    <citation type="submission" date="2019-08" db="EMBL/GenBank/DDBJ databases">
        <authorList>
            <person name="Kucharzyk K."/>
            <person name="Murdoch R.W."/>
            <person name="Higgins S."/>
            <person name="Loffler F."/>
        </authorList>
    </citation>
    <scope>NUCLEOTIDE SEQUENCE</scope>
</reference>
<name>A0A644ZI63_9ZZZZ</name>
<proteinExistence type="predicted"/>
<accession>A0A644ZI63</accession>
<dbReference type="InterPro" id="IPR046098">
    <property type="entry name" value="DUF6034"/>
</dbReference>
<protein>
    <submittedName>
        <fullName evidence="1">Uncharacterized protein</fullName>
    </submittedName>
</protein>
<dbReference type="AlphaFoldDB" id="A0A644ZI63"/>